<gene>
    <name evidence="3" type="ORF">OESDEN_18785</name>
</gene>
<evidence type="ECO:0000313" key="3">
    <source>
        <dbReference type="EMBL" id="KHJ81529.1"/>
    </source>
</evidence>
<organism evidence="3 4">
    <name type="scientific">Oesophagostomum dentatum</name>
    <name type="common">Nodular worm</name>
    <dbReference type="NCBI Taxonomy" id="61180"/>
    <lineage>
        <taxon>Eukaryota</taxon>
        <taxon>Metazoa</taxon>
        <taxon>Ecdysozoa</taxon>
        <taxon>Nematoda</taxon>
        <taxon>Chromadorea</taxon>
        <taxon>Rhabditida</taxon>
        <taxon>Rhabditina</taxon>
        <taxon>Rhabditomorpha</taxon>
        <taxon>Strongyloidea</taxon>
        <taxon>Strongylidae</taxon>
        <taxon>Oesophagostomum</taxon>
    </lineage>
</organism>
<feature type="compositionally biased region" description="Basic and acidic residues" evidence="1">
    <location>
        <begin position="56"/>
        <end position="70"/>
    </location>
</feature>
<evidence type="ECO:0000256" key="1">
    <source>
        <dbReference type="SAM" id="MobiDB-lite"/>
    </source>
</evidence>
<keyword evidence="2" id="KW-0812">Transmembrane</keyword>
<evidence type="ECO:0000313" key="4">
    <source>
        <dbReference type="Proteomes" id="UP000053660"/>
    </source>
</evidence>
<feature type="transmembrane region" description="Helical" evidence="2">
    <location>
        <begin position="87"/>
        <end position="108"/>
    </location>
</feature>
<reference evidence="3 4" key="1">
    <citation type="submission" date="2014-03" db="EMBL/GenBank/DDBJ databases">
        <title>Draft genome of the hookworm Oesophagostomum dentatum.</title>
        <authorList>
            <person name="Mitreva M."/>
        </authorList>
    </citation>
    <scope>NUCLEOTIDE SEQUENCE [LARGE SCALE GENOMIC DNA]</scope>
    <source>
        <strain evidence="3 4">OD-Hann</strain>
    </source>
</reference>
<sequence>MSDAGLSCGLDAPSKKAEAAKALAEQLKDHNEEIAKCASKLILADTTTLSESGEDDKDKDSSEDKQEKGKSKGKKGKTIMWNETARMLSIIGVAASVLLHLQILVLAMA</sequence>
<accession>A0A0B1S9C5</accession>
<keyword evidence="2" id="KW-1133">Transmembrane helix</keyword>
<dbReference type="OrthoDB" id="5876850at2759"/>
<proteinExistence type="predicted"/>
<name>A0A0B1S9C5_OESDE</name>
<feature type="non-terminal residue" evidence="3">
    <location>
        <position position="109"/>
    </location>
</feature>
<keyword evidence="2" id="KW-0472">Membrane</keyword>
<keyword evidence="4" id="KW-1185">Reference proteome</keyword>
<dbReference type="AlphaFoldDB" id="A0A0B1S9C5"/>
<dbReference type="Proteomes" id="UP000053660">
    <property type="component" value="Unassembled WGS sequence"/>
</dbReference>
<dbReference type="EMBL" id="KN588533">
    <property type="protein sequence ID" value="KHJ81529.1"/>
    <property type="molecule type" value="Genomic_DNA"/>
</dbReference>
<protein>
    <submittedName>
        <fullName evidence="3">Uncharacterized protein</fullName>
    </submittedName>
</protein>
<feature type="region of interest" description="Disordered" evidence="1">
    <location>
        <begin position="48"/>
        <end position="77"/>
    </location>
</feature>
<evidence type="ECO:0000256" key="2">
    <source>
        <dbReference type="SAM" id="Phobius"/>
    </source>
</evidence>